<feature type="domain" description="Phosphomannose isomerase type I catalytic" evidence="15">
    <location>
        <begin position="5"/>
        <end position="152"/>
    </location>
</feature>
<dbReference type="GO" id="GO:0009298">
    <property type="term" value="P:GDP-mannose biosynthetic process"/>
    <property type="evidence" value="ECO:0007669"/>
    <property type="project" value="UniProtKB-UniPathway"/>
</dbReference>
<dbReference type="PRINTS" id="PR00714">
    <property type="entry name" value="MAN6PISMRASE"/>
</dbReference>
<feature type="binding site" evidence="12">
    <location>
        <position position="111"/>
    </location>
    <ligand>
        <name>Zn(2+)</name>
        <dbReference type="ChEBI" id="CHEBI:29105"/>
    </ligand>
</feature>
<comment type="similarity">
    <text evidence="4 13">Belongs to the mannose-6-phosphate isomerase type 1 family.</text>
</comment>
<evidence type="ECO:0000256" key="8">
    <source>
        <dbReference type="ARBA" id="ARBA00022833"/>
    </source>
</evidence>
<dbReference type="Pfam" id="PF20511">
    <property type="entry name" value="PMI_typeI_cat"/>
    <property type="match status" value="1"/>
</dbReference>
<keyword evidence="8 12" id="KW-0862">Zinc</keyword>
<dbReference type="PANTHER" id="PTHR10309:SF4">
    <property type="entry name" value="MANNOSE-6-PHOSPHATE ISOMERASE"/>
    <property type="match status" value="1"/>
</dbReference>
<comment type="cofactor">
    <cofactor evidence="12">
        <name>Zn(2+)</name>
        <dbReference type="ChEBI" id="CHEBI:29105"/>
    </cofactor>
    <text evidence="12">Binds 1 zinc ion per subunit.</text>
</comment>
<dbReference type="InterPro" id="IPR014710">
    <property type="entry name" value="RmlC-like_jellyroll"/>
</dbReference>
<comment type="function">
    <text evidence="2">Involved in the synthesis of the GDP-mannose and dolichol-phosphate-mannose required for a number of critical mannosyl transfer reactions.</text>
</comment>
<dbReference type="EMBL" id="ML996687">
    <property type="protein sequence ID" value="KAF2404963.1"/>
    <property type="molecule type" value="Genomic_DNA"/>
</dbReference>
<evidence type="ECO:0000313" key="17">
    <source>
        <dbReference type="Proteomes" id="UP000799640"/>
    </source>
</evidence>
<dbReference type="InterPro" id="IPR046457">
    <property type="entry name" value="PMI_typeI_cat"/>
</dbReference>
<feature type="binding site" evidence="12">
    <location>
        <position position="109"/>
    </location>
    <ligand>
        <name>Zn(2+)</name>
        <dbReference type="ChEBI" id="CHEBI:29105"/>
    </ligand>
</feature>
<dbReference type="NCBIfam" id="TIGR00218">
    <property type="entry name" value="manA"/>
    <property type="match status" value="1"/>
</dbReference>
<evidence type="ECO:0000256" key="5">
    <source>
        <dbReference type="ARBA" id="ARBA00011956"/>
    </source>
</evidence>
<dbReference type="GO" id="GO:0005829">
    <property type="term" value="C:cytosol"/>
    <property type="evidence" value="ECO:0007669"/>
    <property type="project" value="TreeGrafter"/>
</dbReference>
<accession>A0A6G1I9H6</accession>
<evidence type="ECO:0000259" key="14">
    <source>
        <dbReference type="Pfam" id="PF01238"/>
    </source>
</evidence>
<dbReference type="PIRSF" id="PIRSF001480">
    <property type="entry name" value="Mannose-6-phosphate_isomerase"/>
    <property type="match status" value="1"/>
</dbReference>
<comment type="pathway">
    <text evidence="3">Nucleotide-sugar biosynthesis; GDP-alpha-D-mannose biosynthesis; alpha-D-mannose 1-phosphate from D-fructose 6-phosphate: step 1/2.</text>
</comment>
<feature type="binding site" evidence="12">
    <location>
        <position position="263"/>
    </location>
    <ligand>
        <name>Zn(2+)</name>
        <dbReference type="ChEBI" id="CHEBI:29105"/>
    </ligand>
</feature>
<evidence type="ECO:0000256" key="10">
    <source>
        <dbReference type="ARBA" id="ARBA00029741"/>
    </source>
</evidence>
<evidence type="ECO:0000256" key="11">
    <source>
        <dbReference type="ARBA" id="ARBA00030762"/>
    </source>
</evidence>
<evidence type="ECO:0000256" key="7">
    <source>
        <dbReference type="ARBA" id="ARBA00022723"/>
    </source>
</evidence>
<gene>
    <name evidence="16" type="ORF">EJ06DRAFT_5839</name>
</gene>
<evidence type="ECO:0000259" key="15">
    <source>
        <dbReference type="Pfam" id="PF20511"/>
    </source>
</evidence>
<dbReference type="AlphaFoldDB" id="A0A6G1I9H6"/>
<dbReference type="InterPro" id="IPR016305">
    <property type="entry name" value="Mannose-6-P_Isomerase"/>
</dbReference>
<feature type="domain" description="Phosphomannose isomerase type I C-terminal" evidence="14">
    <location>
        <begin position="325"/>
        <end position="371"/>
    </location>
</feature>
<evidence type="ECO:0000256" key="6">
    <source>
        <dbReference type="ARBA" id="ARBA00018236"/>
    </source>
</evidence>
<dbReference type="OrthoDB" id="6605218at2759"/>
<keyword evidence="7 12" id="KW-0479">Metal-binding</keyword>
<dbReference type="CDD" id="cd07011">
    <property type="entry name" value="cupin_PMI_type_I_N"/>
    <property type="match status" value="1"/>
</dbReference>
<dbReference type="EC" id="5.3.1.8" evidence="5"/>
<keyword evidence="9" id="KW-0413">Isomerase</keyword>
<evidence type="ECO:0000256" key="3">
    <source>
        <dbReference type="ARBA" id="ARBA00004666"/>
    </source>
</evidence>
<evidence type="ECO:0000256" key="4">
    <source>
        <dbReference type="ARBA" id="ARBA00010772"/>
    </source>
</evidence>
<dbReference type="GO" id="GO:0008270">
    <property type="term" value="F:zinc ion binding"/>
    <property type="evidence" value="ECO:0007669"/>
    <property type="project" value="InterPro"/>
</dbReference>
<sequence length="407" mass="45160">MAESVFQLKCYCNSYPWGRKGSSSLAARLCANTPGTDFKINENEIYSEMWMGNYPDVPAYVLSTSETLEDHLKAQSHKLIGPAIESRFGHGNLPFLPKIISIAKALPLQIHPNKALAAALHEREPSRFTDPNHKPEIAIALSTFRAFVGFKPCEVIEKLFSDVEPIKVFLPEIKKPKFCDQIVKHIVRQILQASDETIQEVSDELLEVPKEAFGEEPYILELLPELRKQYDKTDPGHLVALLTMNFVELPPGGCICIPADGIHAYLSGDIMEVMARSNNMLATGFCPGPERDRVHTFVSVLSFSPHNADDAMIEPAPFEGSAKTLLYKPPIVEFNVLKTKLEKGESEKIRGLGGPSVLIVIHGGGKLKADGKEHKLDEGYSYFVGYDVETVFEAGTDGLEVFRAYLE</sequence>
<organism evidence="16 17">
    <name type="scientific">Trichodelitschia bisporula</name>
    <dbReference type="NCBI Taxonomy" id="703511"/>
    <lineage>
        <taxon>Eukaryota</taxon>
        <taxon>Fungi</taxon>
        <taxon>Dikarya</taxon>
        <taxon>Ascomycota</taxon>
        <taxon>Pezizomycotina</taxon>
        <taxon>Dothideomycetes</taxon>
        <taxon>Dothideomycetes incertae sedis</taxon>
        <taxon>Phaeotrichales</taxon>
        <taxon>Phaeotrichaceae</taxon>
        <taxon>Trichodelitschia</taxon>
    </lineage>
</organism>
<protein>
    <recommendedName>
        <fullName evidence="6">Mannose-6-phosphate isomerase</fullName>
        <ecNumber evidence="5">5.3.1.8</ecNumber>
    </recommendedName>
    <alternativeName>
        <fullName evidence="10">Phosphohexomutase</fullName>
    </alternativeName>
    <alternativeName>
        <fullName evidence="11">Phosphomannose isomerase</fullName>
    </alternativeName>
</protein>
<evidence type="ECO:0000256" key="12">
    <source>
        <dbReference type="PIRSR" id="PIRSR001480-2"/>
    </source>
</evidence>
<proteinExistence type="inferred from homology"/>
<evidence type="ECO:0000313" key="16">
    <source>
        <dbReference type="EMBL" id="KAF2404963.1"/>
    </source>
</evidence>
<evidence type="ECO:0000256" key="9">
    <source>
        <dbReference type="ARBA" id="ARBA00023235"/>
    </source>
</evidence>
<comment type="catalytic activity">
    <reaction evidence="1">
        <text>D-mannose 6-phosphate = D-fructose 6-phosphate</text>
        <dbReference type="Rhea" id="RHEA:12356"/>
        <dbReference type="ChEBI" id="CHEBI:58735"/>
        <dbReference type="ChEBI" id="CHEBI:61527"/>
        <dbReference type="EC" id="5.3.1.8"/>
    </reaction>
</comment>
<dbReference type="Proteomes" id="UP000799640">
    <property type="component" value="Unassembled WGS sequence"/>
</dbReference>
<keyword evidence="17" id="KW-1185">Reference proteome</keyword>
<dbReference type="PANTHER" id="PTHR10309">
    <property type="entry name" value="MANNOSE-6-PHOSPHATE ISOMERASE"/>
    <property type="match status" value="1"/>
</dbReference>
<dbReference type="Pfam" id="PF01238">
    <property type="entry name" value="PMI_typeI_C"/>
    <property type="match status" value="1"/>
</dbReference>
<dbReference type="SUPFAM" id="SSF51182">
    <property type="entry name" value="RmlC-like cupins"/>
    <property type="match status" value="1"/>
</dbReference>
<reference evidence="16" key="1">
    <citation type="journal article" date="2020" name="Stud. Mycol.">
        <title>101 Dothideomycetes genomes: a test case for predicting lifestyles and emergence of pathogens.</title>
        <authorList>
            <person name="Haridas S."/>
            <person name="Albert R."/>
            <person name="Binder M."/>
            <person name="Bloem J."/>
            <person name="Labutti K."/>
            <person name="Salamov A."/>
            <person name="Andreopoulos B."/>
            <person name="Baker S."/>
            <person name="Barry K."/>
            <person name="Bills G."/>
            <person name="Bluhm B."/>
            <person name="Cannon C."/>
            <person name="Castanera R."/>
            <person name="Culley D."/>
            <person name="Daum C."/>
            <person name="Ezra D."/>
            <person name="Gonzalez J."/>
            <person name="Henrissat B."/>
            <person name="Kuo A."/>
            <person name="Liang C."/>
            <person name="Lipzen A."/>
            <person name="Lutzoni F."/>
            <person name="Magnuson J."/>
            <person name="Mondo S."/>
            <person name="Nolan M."/>
            <person name="Ohm R."/>
            <person name="Pangilinan J."/>
            <person name="Park H.-J."/>
            <person name="Ramirez L."/>
            <person name="Alfaro M."/>
            <person name="Sun H."/>
            <person name="Tritt A."/>
            <person name="Yoshinaga Y."/>
            <person name="Zwiers L.-H."/>
            <person name="Turgeon B."/>
            <person name="Goodwin S."/>
            <person name="Spatafora J."/>
            <person name="Crous P."/>
            <person name="Grigoriev I."/>
        </authorList>
    </citation>
    <scope>NUCLEOTIDE SEQUENCE</scope>
    <source>
        <strain evidence="16">CBS 262.69</strain>
    </source>
</reference>
<dbReference type="InterPro" id="IPR001250">
    <property type="entry name" value="Man6P_Isoase-1"/>
</dbReference>
<name>A0A6G1I9H6_9PEZI</name>
<dbReference type="UniPathway" id="UPA00126">
    <property type="reaction ID" value="UER00423"/>
</dbReference>
<dbReference type="InterPro" id="IPR011051">
    <property type="entry name" value="RmlC_Cupin_sf"/>
</dbReference>
<dbReference type="InterPro" id="IPR046456">
    <property type="entry name" value="PMI_typeI_C"/>
</dbReference>
<dbReference type="Gene3D" id="1.10.441.10">
    <property type="entry name" value="Phosphomannose Isomerase, domain 2"/>
    <property type="match status" value="1"/>
</dbReference>
<evidence type="ECO:0000256" key="1">
    <source>
        <dbReference type="ARBA" id="ARBA00000757"/>
    </source>
</evidence>
<dbReference type="GO" id="GO:0005975">
    <property type="term" value="P:carbohydrate metabolic process"/>
    <property type="evidence" value="ECO:0007669"/>
    <property type="project" value="InterPro"/>
</dbReference>
<dbReference type="GO" id="GO:0004476">
    <property type="term" value="F:mannose-6-phosphate isomerase activity"/>
    <property type="evidence" value="ECO:0007669"/>
    <property type="project" value="UniProtKB-EC"/>
</dbReference>
<evidence type="ECO:0000256" key="13">
    <source>
        <dbReference type="RuleBase" id="RU004189"/>
    </source>
</evidence>
<dbReference type="Gene3D" id="2.60.120.10">
    <property type="entry name" value="Jelly Rolls"/>
    <property type="match status" value="2"/>
</dbReference>
<evidence type="ECO:0000256" key="2">
    <source>
        <dbReference type="ARBA" id="ARBA00002564"/>
    </source>
</evidence>
<feature type="binding site" evidence="12">
    <location>
        <position position="136"/>
    </location>
    <ligand>
        <name>Zn(2+)</name>
        <dbReference type="ChEBI" id="CHEBI:29105"/>
    </ligand>
</feature>